<proteinExistence type="predicted"/>
<feature type="compositionally biased region" description="Polar residues" evidence="1">
    <location>
        <begin position="364"/>
        <end position="373"/>
    </location>
</feature>
<protein>
    <submittedName>
        <fullName evidence="2">Uncharacterized protein</fullName>
    </submittedName>
</protein>
<comment type="caution">
    <text evidence="2">The sequence shown here is derived from an EMBL/GenBank/DDBJ whole genome shotgun (WGS) entry which is preliminary data.</text>
</comment>
<dbReference type="EMBL" id="LVZK01000001">
    <property type="protein sequence ID" value="OAP86301.1"/>
    <property type="molecule type" value="Genomic_DNA"/>
</dbReference>
<dbReference type="AlphaFoldDB" id="A0A179B5A4"/>
<organism evidence="2 3">
    <name type="scientific">Peptidiphaga gingivicola</name>
    <dbReference type="NCBI Taxonomy" id="2741497"/>
    <lineage>
        <taxon>Bacteria</taxon>
        <taxon>Bacillati</taxon>
        <taxon>Actinomycetota</taxon>
        <taxon>Actinomycetes</taxon>
        <taxon>Actinomycetales</taxon>
        <taxon>Actinomycetaceae</taxon>
        <taxon>Peptidiphaga</taxon>
    </lineage>
</organism>
<feature type="compositionally biased region" description="Basic and acidic residues" evidence="1">
    <location>
        <begin position="351"/>
        <end position="362"/>
    </location>
</feature>
<dbReference type="Proteomes" id="UP000078368">
    <property type="component" value="Unassembled WGS sequence"/>
</dbReference>
<accession>A0A179B5A4</accession>
<evidence type="ECO:0000256" key="1">
    <source>
        <dbReference type="SAM" id="MobiDB-lite"/>
    </source>
</evidence>
<feature type="region of interest" description="Disordered" evidence="1">
    <location>
        <begin position="343"/>
        <end position="373"/>
    </location>
</feature>
<gene>
    <name evidence="2" type="ORF">A4H34_03810</name>
</gene>
<evidence type="ECO:0000313" key="3">
    <source>
        <dbReference type="Proteomes" id="UP000078368"/>
    </source>
</evidence>
<reference evidence="2 3" key="1">
    <citation type="submission" date="2016-04" db="EMBL/GenBank/DDBJ databases">
        <title>Peptidophaga gingivicola gen. nov., sp. nov., isolated from human subgingival plaque.</title>
        <authorList>
            <person name="Beall C.J."/>
            <person name="Mokrzan E.M."/>
            <person name="Griffen A.L."/>
            <person name="Leys E.J."/>
        </authorList>
    </citation>
    <scope>NUCLEOTIDE SEQUENCE [LARGE SCALE GENOMIC DNA]</scope>
    <source>
        <strain evidence="2 3">BA112</strain>
    </source>
</reference>
<evidence type="ECO:0000313" key="2">
    <source>
        <dbReference type="EMBL" id="OAP86301.1"/>
    </source>
</evidence>
<keyword evidence="3" id="KW-1185">Reference proteome</keyword>
<sequence length="373" mass="40435">MKGFDAKGLTGDGTDQGAVNILAVKPGSMQRYFDGMMSNAASLQGATMNAFRESFLGTMPSIVRNLSVLAHIHGETLAAEQLIFKQARKKVVEAIEGAMKAFAEIPGGGSGFDMLINILVWGCMALSLPFGGAGASTASIIGGVGNLALTAVKDVKAEMKHYEADSYEGIMNELEKSFKDINSNLKKGEQRIEDNLAANLKAVLGDRNNNDFKTTSFHLLPAPIRDTAGQTKMDRNAVDQLTIGDGSTGGYMSDIAADLESAAKTLRGISMQDLIRRDEEVGIRYGIGPSSTFADLREVIYELLIDLKWRVDEGNVNLRAAMHDFEEQDAQSQQLMDRITNNIEQGSGMDPWDRKHPQKLETLRPNTGQEAVG</sequence>
<name>A0A179B5A4_9ACTO</name>